<name>A0ABZ0GMQ7_9GAMM</name>
<dbReference type="Proteomes" id="UP001301442">
    <property type="component" value="Chromosome"/>
</dbReference>
<organism evidence="2 3">
    <name type="scientific">Thalassotalea fonticola</name>
    <dbReference type="NCBI Taxonomy" id="3065649"/>
    <lineage>
        <taxon>Bacteria</taxon>
        <taxon>Pseudomonadati</taxon>
        <taxon>Pseudomonadota</taxon>
        <taxon>Gammaproteobacteria</taxon>
        <taxon>Alteromonadales</taxon>
        <taxon>Colwelliaceae</taxon>
        <taxon>Thalassotalea</taxon>
    </lineage>
</organism>
<proteinExistence type="predicted"/>
<reference evidence="2 3" key="1">
    <citation type="submission" date="2023-09" db="EMBL/GenBank/DDBJ databases">
        <authorList>
            <person name="Qi X."/>
        </authorList>
    </citation>
    <scope>NUCLEOTIDE SEQUENCE [LARGE SCALE GENOMIC DNA]</scope>
    <source>
        <strain evidence="2 3">S1-1</strain>
    </source>
</reference>
<feature type="chain" id="PRO_5046252109" evidence="1">
    <location>
        <begin position="23"/>
        <end position="63"/>
    </location>
</feature>
<evidence type="ECO:0000313" key="2">
    <source>
        <dbReference type="EMBL" id="WOH37202.1"/>
    </source>
</evidence>
<gene>
    <name evidence="2" type="ORF">RI844_17825</name>
</gene>
<accession>A0ABZ0GMQ7</accession>
<evidence type="ECO:0000256" key="1">
    <source>
        <dbReference type="SAM" id="SignalP"/>
    </source>
</evidence>
<dbReference type="PROSITE" id="PS51257">
    <property type="entry name" value="PROKAR_LIPOPROTEIN"/>
    <property type="match status" value="1"/>
</dbReference>
<sequence>MKHIVLSLISILLACSNTSPLAGHQRAGILNIQGSTIAQVDVNGQTTLIFIDTARFWQSDRLN</sequence>
<protein>
    <submittedName>
        <fullName evidence="2">Uncharacterized protein</fullName>
    </submittedName>
</protein>
<keyword evidence="1" id="KW-0732">Signal</keyword>
<evidence type="ECO:0000313" key="3">
    <source>
        <dbReference type="Proteomes" id="UP001301442"/>
    </source>
</evidence>
<dbReference type="EMBL" id="CP136600">
    <property type="protein sequence ID" value="WOH37202.1"/>
    <property type="molecule type" value="Genomic_DNA"/>
</dbReference>
<feature type="signal peptide" evidence="1">
    <location>
        <begin position="1"/>
        <end position="22"/>
    </location>
</feature>
<keyword evidence="3" id="KW-1185">Reference proteome</keyword>
<dbReference type="RefSeq" id="WP_348395994.1">
    <property type="nucleotide sequence ID" value="NZ_CP136600.1"/>
</dbReference>